<dbReference type="InterPro" id="IPR013767">
    <property type="entry name" value="PAS_fold"/>
</dbReference>
<accession>A0ABP7M4A2</accession>
<feature type="coiled-coil region" evidence="6">
    <location>
        <begin position="144"/>
        <end position="182"/>
    </location>
</feature>
<evidence type="ECO:0000256" key="6">
    <source>
        <dbReference type="SAM" id="Coils"/>
    </source>
</evidence>
<dbReference type="Proteomes" id="UP001501565">
    <property type="component" value="Unassembled WGS sequence"/>
</dbReference>
<feature type="domain" description="PAS" evidence="8">
    <location>
        <begin position="23"/>
        <end position="80"/>
    </location>
</feature>
<dbReference type="InterPro" id="IPR027417">
    <property type="entry name" value="P-loop_NTPase"/>
</dbReference>
<dbReference type="SMART" id="SM00091">
    <property type="entry name" value="PAS"/>
    <property type="match status" value="1"/>
</dbReference>
<dbReference type="PROSITE" id="PS50112">
    <property type="entry name" value="PAS"/>
    <property type="match status" value="1"/>
</dbReference>
<evidence type="ECO:0000313" key="10">
    <source>
        <dbReference type="EMBL" id="GAA3913862.1"/>
    </source>
</evidence>
<dbReference type="EMBL" id="BAABBN010000004">
    <property type="protein sequence ID" value="GAA3913862.1"/>
    <property type="molecule type" value="Genomic_DNA"/>
</dbReference>
<dbReference type="InterPro" id="IPR002078">
    <property type="entry name" value="Sigma_54_int"/>
</dbReference>
<evidence type="ECO:0000259" key="7">
    <source>
        <dbReference type="PROSITE" id="PS50045"/>
    </source>
</evidence>
<reference evidence="11" key="1">
    <citation type="journal article" date="2019" name="Int. J. Syst. Evol. Microbiol.">
        <title>The Global Catalogue of Microorganisms (GCM) 10K type strain sequencing project: providing services to taxonomists for standard genome sequencing and annotation.</title>
        <authorList>
            <consortium name="The Broad Institute Genomics Platform"/>
            <consortium name="The Broad Institute Genome Sequencing Center for Infectious Disease"/>
            <person name="Wu L."/>
            <person name="Ma J."/>
        </authorList>
    </citation>
    <scope>NUCLEOTIDE SEQUENCE [LARGE SCALE GENOMIC DNA]</scope>
    <source>
        <strain evidence="11">JCM 17551</strain>
    </source>
</reference>
<keyword evidence="4" id="KW-0238">DNA-binding</keyword>
<evidence type="ECO:0000313" key="11">
    <source>
        <dbReference type="Proteomes" id="UP001501565"/>
    </source>
</evidence>
<evidence type="ECO:0000259" key="8">
    <source>
        <dbReference type="PROSITE" id="PS50112"/>
    </source>
</evidence>
<evidence type="ECO:0000256" key="2">
    <source>
        <dbReference type="ARBA" id="ARBA00022840"/>
    </source>
</evidence>
<dbReference type="Gene3D" id="3.30.450.20">
    <property type="entry name" value="PAS domain"/>
    <property type="match status" value="1"/>
</dbReference>
<dbReference type="InterPro" id="IPR000014">
    <property type="entry name" value="PAS"/>
</dbReference>
<dbReference type="Pfam" id="PF00989">
    <property type="entry name" value="PAS"/>
    <property type="match status" value="1"/>
</dbReference>
<keyword evidence="1" id="KW-0547">Nucleotide-binding</keyword>
<dbReference type="NCBIfam" id="TIGR00229">
    <property type="entry name" value="sensory_box"/>
    <property type="match status" value="1"/>
</dbReference>
<dbReference type="InterPro" id="IPR003593">
    <property type="entry name" value="AAA+_ATPase"/>
</dbReference>
<dbReference type="Gene3D" id="1.10.10.60">
    <property type="entry name" value="Homeodomain-like"/>
    <property type="match status" value="1"/>
</dbReference>
<name>A0ABP7M4A2_9GAMM</name>
<dbReference type="Gene3D" id="3.40.50.300">
    <property type="entry name" value="P-loop containing nucleotide triphosphate hydrolases"/>
    <property type="match status" value="1"/>
</dbReference>
<evidence type="ECO:0000256" key="1">
    <source>
        <dbReference type="ARBA" id="ARBA00022741"/>
    </source>
</evidence>
<evidence type="ECO:0000256" key="5">
    <source>
        <dbReference type="ARBA" id="ARBA00023163"/>
    </source>
</evidence>
<dbReference type="InterPro" id="IPR058031">
    <property type="entry name" value="AAA_lid_NorR"/>
</dbReference>
<dbReference type="RefSeq" id="WP_344795255.1">
    <property type="nucleotide sequence ID" value="NZ_BAABBN010000004.1"/>
</dbReference>
<dbReference type="Pfam" id="PF25601">
    <property type="entry name" value="AAA_lid_14"/>
    <property type="match status" value="1"/>
</dbReference>
<dbReference type="CDD" id="cd00130">
    <property type="entry name" value="PAS"/>
    <property type="match status" value="1"/>
</dbReference>
<dbReference type="PROSITE" id="PS00675">
    <property type="entry name" value="SIGMA54_INTERACT_1"/>
    <property type="match status" value="1"/>
</dbReference>
<keyword evidence="2" id="KW-0067">ATP-binding</keyword>
<evidence type="ECO:0000256" key="4">
    <source>
        <dbReference type="ARBA" id="ARBA00023125"/>
    </source>
</evidence>
<dbReference type="PANTHER" id="PTHR32071">
    <property type="entry name" value="TRANSCRIPTIONAL REGULATORY PROTEIN"/>
    <property type="match status" value="1"/>
</dbReference>
<feature type="domain" description="PAC" evidence="9">
    <location>
        <begin position="101"/>
        <end position="153"/>
    </location>
</feature>
<dbReference type="InterPro" id="IPR035965">
    <property type="entry name" value="PAS-like_dom_sf"/>
</dbReference>
<dbReference type="PROSITE" id="PS50113">
    <property type="entry name" value="PAC"/>
    <property type="match status" value="1"/>
</dbReference>
<dbReference type="SUPFAM" id="SSF52540">
    <property type="entry name" value="P-loop containing nucleoside triphosphate hydrolases"/>
    <property type="match status" value="1"/>
</dbReference>
<dbReference type="PROSITE" id="PS50045">
    <property type="entry name" value="SIGMA54_INTERACT_4"/>
    <property type="match status" value="1"/>
</dbReference>
<evidence type="ECO:0000259" key="9">
    <source>
        <dbReference type="PROSITE" id="PS50113"/>
    </source>
</evidence>
<dbReference type="PANTHER" id="PTHR32071:SF117">
    <property type="entry name" value="PTS-DEPENDENT DIHYDROXYACETONE KINASE OPERON REGULATORY PROTEIN-RELATED"/>
    <property type="match status" value="1"/>
</dbReference>
<evidence type="ECO:0000256" key="3">
    <source>
        <dbReference type="ARBA" id="ARBA00023015"/>
    </source>
</evidence>
<keyword evidence="11" id="KW-1185">Reference proteome</keyword>
<proteinExistence type="predicted"/>
<dbReference type="InterPro" id="IPR025662">
    <property type="entry name" value="Sigma_54_int_dom_ATP-bd_1"/>
</dbReference>
<feature type="domain" description="Sigma-54 factor interaction" evidence="7">
    <location>
        <begin position="185"/>
        <end position="414"/>
    </location>
</feature>
<sequence length="502" mass="55511">MALKNKPNQAMMGLRNDNSVDEFVQRYELILSSMSEGVYGLDTEGRATFVNPAAEQITGWTAGETIGHMIHGMHHHTKPDGSPYPQHECPIFKTAKTGVQHAIEYELFWRKDGTSFPVEYSSTPIYMNGDIVGAVVVFKDISERKQAEAKLQQAFHQVKVLTEKLEAENRYLKDEMEDELDLSSLIGGSSALKSVQVQIEQVAPTDASVLIQGESGTGKELIAHAIYQSSLRKKQPIVKVNCGAIPSNLVESELFGHEKGAFTGAIGRHIGRFELANGGTLFLDEVGELPLNVQVKLLRVLQEGEIERVGGTGTIPVDVRVIAATNRDLRVMVDEGQFRSDLYYRLNVFPLISPPLRDRKEDIPALIQFRLRKLEKQLGKSLLGVTPETMSQFMSYQWPGNIRELNNLLERAAIISATPWLEVSGLEPSYQRKGSVTSSVAKTLSCFSANMTMAEAERNHIVSVLDSVGWLIAGKGGAAEVLDLPPSTLRSKMKKLNIQRPL</sequence>
<dbReference type="Pfam" id="PF00158">
    <property type="entry name" value="Sigma54_activat"/>
    <property type="match status" value="1"/>
</dbReference>
<dbReference type="Gene3D" id="1.10.8.60">
    <property type="match status" value="1"/>
</dbReference>
<gene>
    <name evidence="10" type="ORF">GCM10022277_05530</name>
</gene>
<dbReference type="PROSITE" id="PS00676">
    <property type="entry name" value="SIGMA54_INTERACT_2"/>
    <property type="match status" value="1"/>
</dbReference>
<dbReference type="CDD" id="cd00009">
    <property type="entry name" value="AAA"/>
    <property type="match status" value="1"/>
</dbReference>
<dbReference type="SUPFAM" id="SSF55785">
    <property type="entry name" value="PYP-like sensor domain (PAS domain)"/>
    <property type="match status" value="1"/>
</dbReference>
<dbReference type="InterPro" id="IPR000700">
    <property type="entry name" value="PAS-assoc_C"/>
</dbReference>
<protein>
    <submittedName>
        <fullName evidence="10">Sigma-54-dependent Fis family transcriptional regulator</fullName>
    </submittedName>
</protein>
<organism evidence="10 11">
    <name type="scientific">Litoribacillus peritrichatus</name>
    <dbReference type="NCBI Taxonomy" id="718191"/>
    <lineage>
        <taxon>Bacteria</taxon>
        <taxon>Pseudomonadati</taxon>
        <taxon>Pseudomonadota</taxon>
        <taxon>Gammaproteobacteria</taxon>
        <taxon>Oceanospirillales</taxon>
        <taxon>Oceanospirillaceae</taxon>
        <taxon>Litoribacillus</taxon>
    </lineage>
</organism>
<dbReference type="InterPro" id="IPR001610">
    <property type="entry name" value="PAC"/>
</dbReference>
<dbReference type="InterPro" id="IPR025944">
    <property type="entry name" value="Sigma_54_int_dom_CS"/>
</dbReference>
<keyword evidence="6" id="KW-0175">Coiled coil</keyword>
<dbReference type="SMART" id="SM00086">
    <property type="entry name" value="PAC"/>
    <property type="match status" value="1"/>
</dbReference>
<keyword evidence="5" id="KW-0804">Transcription</keyword>
<dbReference type="InterPro" id="IPR025943">
    <property type="entry name" value="Sigma_54_int_dom_ATP-bd_2"/>
</dbReference>
<dbReference type="SMART" id="SM00382">
    <property type="entry name" value="AAA"/>
    <property type="match status" value="1"/>
</dbReference>
<comment type="caution">
    <text evidence="10">The sequence shown here is derived from an EMBL/GenBank/DDBJ whole genome shotgun (WGS) entry which is preliminary data.</text>
</comment>
<dbReference type="PROSITE" id="PS00688">
    <property type="entry name" value="SIGMA54_INTERACT_3"/>
    <property type="match status" value="1"/>
</dbReference>
<keyword evidence="3" id="KW-0805">Transcription regulation</keyword>